<dbReference type="PROSITE" id="PS50157">
    <property type="entry name" value="ZINC_FINGER_C2H2_2"/>
    <property type="match status" value="5"/>
</dbReference>
<evidence type="ECO:0000256" key="4">
    <source>
        <dbReference type="ARBA" id="ARBA00022833"/>
    </source>
</evidence>
<dbReference type="PROSITE" id="PS00028">
    <property type="entry name" value="ZINC_FINGER_C2H2_1"/>
    <property type="match status" value="4"/>
</dbReference>
<dbReference type="Pfam" id="PF00096">
    <property type="entry name" value="zf-C2H2"/>
    <property type="match status" value="3"/>
</dbReference>
<evidence type="ECO:0000256" key="3">
    <source>
        <dbReference type="ARBA" id="ARBA00022771"/>
    </source>
</evidence>
<dbReference type="GO" id="GO:0008270">
    <property type="term" value="F:zinc ion binding"/>
    <property type="evidence" value="ECO:0007669"/>
    <property type="project" value="UniProtKB-KW"/>
</dbReference>
<dbReference type="GO" id="GO:0000981">
    <property type="term" value="F:DNA-binding transcription factor activity, RNA polymerase II-specific"/>
    <property type="evidence" value="ECO:0007669"/>
    <property type="project" value="UniProtKB-ARBA"/>
</dbReference>
<reference evidence="8" key="2">
    <citation type="submission" date="2020-11" db="EMBL/GenBank/DDBJ databases">
        <title>Whole genome sequencing of Colletotrichum sp.</title>
        <authorList>
            <person name="Li H."/>
        </authorList>
    </citation>
    <scope>NUCLEOTIDE SEQUENCE</scope>
    <source>
        <strain evidence="8">CkLH20</strain>
    </source>
</reference>
<feature type="compositionally biased region" description="Basic and acidic residues" evidence="6">
    <location>
        <begin position="659"/>
        <end position="668"/>
    </location>
</feature>
<evidence type="ECO:0000313" key="8">
    <source>
        <dbReference type="EMBL" id="KAF9879998.1"/>
    </source>
</evidence>
<dbReference type="RefSeq" id="XP_038749459.1">
    <property type="nucleotide sequence ID" value="XM_038885528.1"/>
</dbReference>
<organism evidence="8 9">
    <name type="scientific">Colletotrichum karsti</name>
    <dbReference type="NCBI Taxonomy" id="1095194"/>
    <lineage>
        <taxon>Eukaryota</taxon>
        <taxon>Fungi</taxon>
        <taxon>Dikarya</taxon>
        <taxon>Ascomycota</taxon>
        <taxon>Pezizomycotina</taxon>
        <taxon>Sordariomycetes</taxon>
        <taxon>Hypocreomycetidae</taxon>
        <taxon>Glomerellales</taxon>
        <taxon>Glomerellaceae</taxon>
        <taxon>Colletotrichum</taxon>
        <taxon>Colletotrichum boninense species complex</taxon>
    </lineage>
</organism>
<dbReference type="Proteomes" id="UP000781932">
    <property type="component" value="Unassembled WGS sequence"/>
</dbReference>
<feature type="domain" description="C2H2-type" evidence="7">
    <location>
        <begin position="524"/>
        <end position="551"/>
    </location>
</feature>
<feature type="region of interest" description="Disordered" evidence="6">
    <location>
        <begin position="417"/>
        <end position="444"/>
    </location>
</feature>
<feature type="region of interest" description="Disordered" evidence="6">
    <location>
        <begin position="139"/>
        <end position="167"/>
    </location>
</feature>
<dbReference type="Gene3D" id="3.30.160.60">
    <property type="entry name" value="Classic Zinc Finger"/>
    <property type="match status" value="5"/>
</dbReference>
<accession>A0A9P6IA73</accession>
<keyword evidence="9" id="KW-1185">Reference proteome</keyword>
<dbReference type="InterPro" id="IPR050329">
    <property type="entry name" value="GLI_C2H2-zinc-finger"/>
</dbReference>
<dbReference type="PANTHER" id="PTHR19818">
    <property type="entry name" value="ZINC FINGER PROTEIN ZIC AND GLI"/>
    <property type="match status" value="1"/>
</dbReference>
<feature type="region of interest" description="Disordered" evidence="6">
    <location>
        <begin position="20"/>
        <end position="49"/>
    </location>
</feature>
<name>A0A9P6IA73_9PEZI</name>
<keyword evidence="1" id="KW-0479">Metal-binding</keyword>
<feature type="domain" description="C2H2-type" evidence="7">
    <location>
        <begin position="492"/>
        <end position="523"/>
    </location>
</feature>
<feature type="compositionally biased region" description="Polar residues" evidence="6">
    <location>
        <begin position="144"/>
        <end position="161"/>
    </location>
</feature>
<dbReference type="FunFam" id="3.30.160.60:FF:002343">
    <property type="entry name" value="Zinc finger protein 33A"/>
    <property type="match status" value="1"/>
</dbReference>
<dbReference type="InterPro" id="IPR036236">
    <property type="entry name" value="Znf_C2H2_sf"/>
</dbReference>
<feature type="compositionally biased region" description="Low complexity" evidence="6">
    <location>
        <begin position="28"/>
        <end position="48"/>
    </location>
</feature>
<dbReference type="InterPro" id="IPR013087">
    <property type="entry name" value="Znf_C2H2_type"/>
</dbReference>
<sequence>MADPNNELASFGLHDPRSALNLSPYYQNDLNNNNNNNSSNNNNDNSNNHIYSHMFYQDADNTLACHLPHDAHDDSCLDANALHGMYHGKPEEPSAGFLHARSMSIPGPGPPARPHLTAHLSEYTNTIYYNAGVEPFPYADFMPQSDSPQSSPRISPPGNTESSPNDNDDCNSDCRLSHCEACTEGGEPCHDTDCNANCDTICDNAECKDAATPCTDTSCLAPPDHSVQAAANVLARLPADPMSGQTSSYGFVPDHTPFHDGLSGAMGQSMGFQTASAAPGLLGNNYVDFTAMDTWVLMGHHVSQYHASGQYGAGADCIDPSCVYTANVENLEFPLERCPLPYQSHAHPGQQNFCIGQNQENLQLCQFQPTSKDAWLEHVKQQHPCVPQDHSLMHANINFQNQSVSNPNSNIRLNIPTSMSPAIASPTSSSPAYPQSSPQTPLTPVDSIQDDYRCKWVEKGLICGMECKDDDELQKHCRDVHLQVIVKAANGFKCQWNGCSRAQDFSQKSKLERHLQTHTGFKPVKCTVCGVALSAKQSLAQHMRIHTGEKPWVCRHPGCGSSFKQQSALTMHTRTHTGVKPLKCDICGKAFGESSNLSKHKKTHNIKGQYSCEICGKDFHRLDQQRRHMKVHAKDNASIESSPTVDSPGTIANMPIRKLSQDRVTKRK</sequence>
<dbReference type="GeneID" id="62158602"/>
<feature type="compositionally biased region" description="Polar residues" evidence="6">
    <location>
        <begin position="638"/>
        <end position="647"/>
    </location>
</feature>
<comment type="caution">
    <text evidence="8">The sequence shown here is derived from an EMBL/GenBank/DDBJ whole genome shotgun (WGS) entry which is preliminary data.</text>
</comment>
<feature type="compositionally biased region" description="Low complexity" evidence="6">
    <location>
        <begin position="417"/>
        <end position="440"/>
    </location>
</feature>
<dbReference type="SMART" id="SM00355">
    <property type="entry name" value="ZnF_C2H2"/>
    <property type="match status" value="6"/>
</dbReference>
<feature type="region of interest" description="Disordered" evidence="6">
    <location>
        <begin position="631"/>
        <end position="668"/>
    </location>
</feature>
<evidence type="ECO:0000259" key="7">
    <source>
        <dbReference type="PROSITE" id="PS50157"/>
    </source>
</evidence>
<feature type="domain" description="C2H2-type" evidence="7">
    <location>
        <begin position="610"/>
        <end position="637"/>
    </location>
</feature>
<protein>
    <submittedName>
        <fullName evidence="8">Metalloregulatory protein</fullName>
    </submittedName>
</protein>
<evidence type="ECO:0000256" key="1">
    <source>
        <dbReference type="ARBA" id="ARBA00022723"/>
    </source>
</evidence>
<dbReference type="GO" id="GO:0000978">
    <property type="term" value="F:RNA polymerase II cis-regulatory region sequence-specific DNA binding"/>
    <property type="evidence" value="ECO:0007669"/>
    <property type="project" value="TreeGrafter"/>
</dbReference>
<feature type="domain" description="C2H2-type" evidence="7">
    <location>
        <begin position="552"/>
        <end position="581"/>
    </location>
</feature>
<feature type="domain" description="C2H2-type" evidence="7">
    <location>
        <begin position="582"/>
        <end position="609"/>
    </location>
</feature>
<reference evidence="8" key="1">
    <citation type="submission" date="2020-03" db="EMBL/GenBank/DDBJ databases">
        <authorList>
            <person name="He L."/>
        </authorList>
    </citation>
    <scope>NUCLEOTIDE SEQUENCE</scope>
    <source>
        <strain evidence="8">CkLH20</strain>
    </source>
</reference>
<proteinExistence type="predicted"/>
<gene>
    <name evidence="8" type="ORF">CkaCkLH20_02809</name>
</gene>
<dbReference type="GO" id="GO:0045944">
    <property type="term" value="P:positive regulation of transcription by RNA polymerase II"/>
    <property type="evidence" value="ECO:0007669"/>
    <property type="project" value="UniProtKB-ARBA"/>
</dbReference>
<dbReference type="FunFam" id="3.30.160.60:FF:000125">
    <property type="entry name" value="Putative zinc finger protein 143"/>
    <property type="match status" value="1"/>
</dbReference>
<dbReference type="EMBL" id="JAATWM020000006">
    <property type="protein sequence ID" value="KAF9879998.1"/>
    <property type="molecule type" value="Genomic_DNA"/>
</dbReference>
<dbReference type="AlphaFoldDB" id="A0A9P6IA73"/>
<dbReference type="GO" id="GO:0005634">
    <property type="term" value="C:nucleus"/>
    <property type="evidence" value="ECO:0007669"/>
    <property type="project" value="TreeGrafter"/>
</dbReference>
<keyword evidence="3 5" id="KW-0863">Zinc-finger</keyword>
<dbReference type="PANTHER" id="PTHR19818:SF139">
    <property type="entry name" value="PAIR-RULE PROTEIN ODD-PAIRED"/>
    <property type="match status" value="1"/>
</dbReference>
<evidence type="ECO:0000256" key="2">
    <source>
        <dbReference type="ARBA" id="ARBA00022737"/>
    </source>
</evidence>
<evidence type="ECO:0000256" key="6">
    <source>
        <dbReference type="SAM" id="MobiDB-lite"/>
    </source>
</evidence>
<keyword evidence="4" id="KW-0862">Zinc</keyword>
<evidence type="ECO:0000256" key="5">
    <source>
        <dbReference type="PROSITE-ProRule" id="PRU00042"/>
    </source>
</evidence>
<dbReference type="SUPFAM" id="SSF57667">
    <property type="entry name" value="beta-beta-alpha zinc fingers"/>
    <property type="match status" value="3"/>
</dbReference>
<evidence type="ECO:0000313" key="9">
    <source>
        <dbReference type="Proteomes" id="UP000781932"/>
    </source>
</evidence>
<dbReference type="FunFam" id="3.30.160.60:FF:000624">
    <property type="entry name" value="zinc finger protein 697"/>
    <property type="match status" value="1"/>
</dbReference>
<keyword evidence="2" id="KW-0677">Repeat</keyword>
<dbReference type="OrthoDB" id="3437960at2759"/>